<reference evidence="8" key="2">
    <citation type="journal article" date="2021" name="PeerJ">
        <title>Extensive microbial diversity within the chicken gut microbiome revealed by metagenomics and culture.</title>
        <authorList>
            <person name="Gilroy R."/>
            <person name="Ravi A."/>
            <person name="Getino M."/>
            <person name="Pursley I."/>
            <person name="Horton D.L."/>
            <person name="Alikhan N.F."/>
            <person name="Baker D."/>
            <person name="Gharbi K."/>
            <person name="Hall N."/>
            <person name="Watson M."/>
            <person name="Adriaenssens E.M."/>
            <person name="Foster-Nyarko E."/>
            <person name="Jarju S."/>
            <person name="Secka A."/>
            <person name="Antonio M."/>
            <person name="Oren A."/>
            <person name="Chaudhuri R.R."/>
            <person name="La Ragione R."/>
            <person name="Hildebrand F."/>
            <person name="Pallen M.J."/>
        </authorList>
    </citation>
    <scope>NUCLEOTIDE SEQUENCE</scope>
    <source>
        <strain evidence="8">ChiHile30-977</strain>
    </source>
</reference>
<comment type="caution">
    <text evidence="8">The sequence shown here is derived from an EMBL/GenBank/DDBJ whole genome shotgun (WGS) entry which is preliminary data.</text>
</comment>
<dbReference type="PANTHER" id="PTHR37307:SF1">
    <property type="entry name" value="CELL DIVISION PROTEIN WHIA-RELATED"/>
    <property type="match status" value="1"/>
</dbReference>
<dbReference type="InterPro" id="IPR023054">
    <property type="entry name" value="Sporulation_regulator_WhiA_C"/>
</dbReference>
<dbReference type="AlphaFoldDB" id="A0A9D0YXW7"/>
<dbReference type="InterPro" id="IPR003802">
    <property type="entry name" value="Sporulation_regulator_WhiA"/>
</dbReference>
<dbReference type="GO" id="GO:0043937">
    <property type="term" value="P:regulation of sporulation"/>
    <property type="evidence" value="ECO:0007669"/>
    <property type="project" value="InterPro"/>
</dbReference>
<dbReference type="HAMAP" id="MF_01420">
    <property type="entry name" value="HTH_type_WhiA"/>
    <property type="match status" value="1"/>
</dbReference>
<comment type="function">
    <text evidence="4">Involved in cell division and chromosome segregation.</text>
</comment>
<evidence type="ECO:0000259" key="5">
    <source>
        <dbReference type="Pfam" id="PF02650"/>
    </source>
</evidence>
<feature type="domain" description="Sporulation transcription regulator WhiA N-terminal" evidence="6">
    <location>
        <begin position="24"/>
        <end position="99"/>
    </location>
</feature>
<evidence type="ECO:0000256" key="2">
    <source>
        <dbReference type="ARBA" id="ARBA00023125"/>
    </source>
</evidence>
<dbReference type="SUPFAM" id="SSF55608">
    <property type="entry name" value="Homing endonucleases"/>
    <property type="match status" value="1"/>
</dbReference>
<evidence type="ECO:0000256" key="1">
    <source>
        <dbReference type="ARBA" id="ARBA00022618"/>
    </source>
</evidence>
<dbReference type="GO" id="GO:0003677">
    <property type="term" value="F:DNA binding"/>
    <property type="evidence" value="ECO:0007669"/>
    <property type="project" value="UniProtKB-UniRule"/>
</dbReference>
<feature type="domain" description="Sporulation regulator WhiA C-terminal" evidence="5">
    <location>
        <begin position="224"/>
        <end position="307"/>
    </location>
</feature>
<dbReference type="InterPro" id="IPR039518">
    <property type="entry name" value="WhiA_LAGLIDADG_dom"/>
</dbReference>
<evidence type="ECO:0000313" key="9">
    <source>
        <dbReference type="Proteomes" id="UP000886819"/>
    </source>
</evidence>
<protein>
    <recommendedName>
        <fullName evidence="4">Probable cell division protein WhiA</fullName>
    </recommendedName>
</protein>
<evidence type="ECO:0000259" key="7">
    <source>
        <dbReference type="Pfam" id="PF14527"/>
    </source>
</evidence>
<evidence type="ECO:0000256" key="3">
    <source>
        <dbReference type="ARBA" id="ARBA00023306"/>
    </source>
</evidence>
<comment type="similarity">
    <text evidence="4">Belongs to the WhiA family.</text>
</comment>
<keyword evidence="3 4" id="KW-0131">Cell cycle</keyword>
<name>A0A9D0YXW7_9FIRM</name>
<evidence type="ECO:0000313" key="8">
    <source>
        <dbReference type="EMBL" id="HIQ63744.1"/>
    </source>
</evidence>
<dbReference type="Gene3D" id="3.10.28.10">
    <property type="entry name" value="Homing endonucleases"/>
    <property type="match status" value="1"/>
</dbReference>
<evidence type="ECO:0000259" key="6">
    <source>
        <dbReference type="Pfam" id="PF10298"/>
    </source>
</evidence>
<sequence length="318" mass="34688">MMKSFAVKTKDALTREDTGQPQRRCCRLAELTGLLLTCGAVTLVGGEGLCLTLRTEHPGVARRAVRLLRAEFSASPAIRIVRASRLGGRTAFEIRLDGQESARAMGACSVSPLERNIPRHCMLRKCCRGAFLRGAFLGCGTLMAPERGYLLEFVLADERTAQSLARFLQAFYALRAGVNARKGSWVVYLKGGEAILSVLSLIGANAAILEMENVRILRQARNEANRAANCDAANIAKMLGAADRHMQAIALLERTLGLDALPDTLREIAVERKLHPDASLEALGQMLEPPVGKSGVYHRLRRLEALARSIAKKEEESL</sequence>
<accession>A0A9D0YXW7</accession>
<dbReference type="Pfam" id="PF02650">
    <property type="entry name" value="HTH_WhiA"/>
    <property type="match status" value="1"/>
</dbReference>
<dbReference type="GO" id="GO:0051301">
    <property type="term" value="P:cell division"/>
    <property type="evidence" value="ECO:0007669"/>
    <property type="project" value="UniProtKB-UniRule"/>
</dbReference>
<proteinExistence type="inferred from homology"/>
<dbReference type="NCBIfam" id="TIGR00647">
    <property type="entry name" value="DNA_bind_WhiA"/>
    <property type="match status" value="1"/>
</dbReference>
<reference evidence="8" key="1">
    <citation type="submission" date="2020-10" db="EMBL/GenBank/DDBJ databases">
        <authorList>
            <person name="Gilroy R."/>
        </authorList>
    </citation>
    <scope>NUCLEOTIDE SEQUENCE</scope>
    <source>
        <strain evidence="8">ChiHile30-977</strain>
    </source>
</reference>
<feature type="domain" description="WhiA LAGLIDADG-like" evidence="7">
    <location>
        <begin position="130"/>
        <end position="221"/>
    </location>
</feature>
<dbReference type="EMBL" id="DVFI01000123">
    <property type="protein sequence ID" value="HIQ63744.1"/>
    <property type="molecule type" value="Genomic_DNA"/>
</dbReference>
<dbReference type="InterPro" id="IPR018478">
    <property type="entry name" value="Sporu_reg_WhiA_N_dom"/>
</dbReference>
<dbReference type="Proteomes" id="UP000886819">
    <property type="component" value="Unassembled WGS sequence"/>
</dbReference>
<dbReference type="InterPro" id="IPR027434">
    <property type="entry name" value="Homing_endonucl"/>
</dbReference>
<keyword evidence="1 4" id="KW-0132">Cell division</keyword>
<keyword evidence="2 4" id="KW-0238">DNA-binding</keyword>
<dbReference type="PANTHER" id="PTHR37307">
    <property type="entry name" value="CELL DIVISION PROTEIN WHIA-RELATED"/>
    <property type="match status" value="1"/>
</dbReference>
<organism evidence="8 9">
    <name type="scientific">Candidatus Avichristensenella intestinipullorum</name>
    <dbReference type="NCBI Taxonomy" id="2840693"/>
    <lineage>
        <taxon>Bacteria</taxon>
        <taxon>Bacillati</taxon>
        <taxon>Bacillota</taxon>
        <taxon>Clostridia</taxon>
        <taxon>Candidatus Avichristensenella</taxon>
    </lineage>
</organism>
<dbReference type="Pfam" id="PF14527">
    <property type="entry name" value="LAGLIDADG_WhiA"/>
    <property type="match status" value="1"/>
</dbReference>
<evidence type="ECO:0000256" key="4">
    <source>
        <dbReference type="HAMAP-Rule" id="MF_01420"/>
    </source>
</evidence>
<gene>
    <name evidence="4 8" type="primary">whiA</name>
    <name evidence="8" type="ORF">IAA66_09220</name>
</gene>
<dbReference type="Pfam" id="PF10298">
    <property type="entry name" value="WhiA_N"/>
    <property type="match status" value="1"/>
</dbReference>